<dbReference type="Gene3D" id="1.25.40.10">
    <property type="entry name" value="Tetratricopeptide repeat domain"/>
    <property type="match status" value="1"/>
</dbReference>
<evidence type="ECO:0000313" key="5">
    <source>
        <dbReference type="EMBL" id="MFD1190380.1"/>
    </source>
</evidence>
<organism evidence="5 6">
    <name type="scientific">Phenylobacterium conjunctum</name>
    <dbReference type="NCBI Taxonomy" id="1298959"/>
    <lineage>
        <taxon>Bacteria</taxon>
        <taxon>Pseudomonadati</taxon>
        <taxon>Pseudomonadota</taxon>
        <taxon>Alphaproteobacteria</taxon>
        <taxon>Caulobacterales</taxon>
        <taxon>Caulobacteraceae</taxon>
        <taxon>Phenylobacterium</taxon>
    </lineage>
</organism>
<feature type="transmembrane region" description="Helical" evidence="3">
    <location>
        <begin position="24"/>
        <end position="45"/>
    </location>
</feature>
<dbReference type="SUPFAM" id="SSF48452">
    <property type="entry name" value="TPR-like"/>
    <property type="match status" value="1"/>
</dbReference>
<accession>A0ABW3T0G8</accession>
<dbReference type="InterPro" id="IPR011990">
    <property type="entry name" value="TPR-like_helical_dom_sf"/>
</dbReference>
<comment type="caution">
    <text evidence="5">The sequence shown here is derived from an EMBL/GenBank/DDBJ whole genome shotgun (WGS) entry which is preliminary data.</text>
</comment>
<dbReference type="InterPro" id="IPR018704">
    <property type="entry name" value="SecYEG/CpoB_TPR"/>
</dbReference>
<reference evidence="6" key="1">
    <citation type="journal article" date="2019" name="Int. J. Syst. Evol. Microbiol.">
        <title>The Global Catalogue of Microorganisms (GCM) 10K type strain sequencing project: providing services to taxonomists for standard genome sequencing and annotation.</title>
        <authorList>
            <consortium name="The Broad Institute Genomics Platform"/>
            <consortium name="The Broad Institute Genome Sequencing Center for Infectious Disease"/>
            <person name="Wu L."/>
            <person name="Ma J."/>
        </authorList>
    </citation>
    <scope>NUCLEOTIDE SEQUENCE [LARGE SCALE GENOMIC DNA]</scope>
    <source>
        <strain evidence="6">CCUG 55074</strain>
    </source>
</reference>
<feature type="compositionally biased region" description="Low complexity" evidence="2">
    <location>
        <begin position="237"/>
        <end position="246"/>
    </location>
</feature>
<feature type="compositionally biased region" description="Polar residues" evidence="2">
    <location>
        <begin position="247"/>
        <end position="257"/>
    </location>
</feature>
<name>A0ABW3T0G8_9CAUL</name>
<protein>
    <submittedName>
        <fullName evidence="5">Tetratricopeptide repeat protein</fullName>
    </submittedName>
</protein>
<sequence length="257" mass="26927">MVDVFDEVEEQLRAERYRELAIKALPWVAGVLGAALIIALGVWGWQSYTTKATNKASETYAQALEAYQAGRNDEADRLFGEVAKSPSKAYKSLALQQLGGAKLAANKPQEAVKLFDEAAEAAPNPILGDAARLKAVFVLLDTAPLKDIQTRLDPLLKEGRPYRAQAREAQAFAKMMAGDLAGARGDFVVISLMPDASEGARARANAAKSLIDSGSAKAVPAAVKAAIALPPPTPLAPGAAVPGLVPSGSQQQAPTAQ</sequence>
<evidence type="ECO:0000256" key="1">
    <source>
        <dbReference type="PROSITE-ProRule" id="PRU00339"/>
    </source>
</evidence>
<dbReference type="InterPro" id="IPR019734">
    <property type="entry name" value="TPR_rpt"/>
</dbReference>
<dbReference type="PROSITE" id="PS50005">
    <property type="entry name" value="TPR"/>
    <property type="match status" value="1"/>
</dbReference>
<evidence type="ECO:0000259" key="4">
    <source>
        <dbReference type="Pfam" id="PF09976"/>
    </source>
</evidence>
<dbReference type="EMBL" id="JBHTLQ010000012">
    <property type="protein sequence ID" value="MFD1190380.1"/>
    <property type="molecule type" value="Genomic_DNA"/>
</dbReference>
<evidence type="ECO:0000256" key="3">
    <source>
        <dbReference type="SAM" id="Phobius"/>
    </source>
</evidence>
<evidence type="ECO:0000256" key="2">
    <source>
        <dbReference type="SAM" id="MobiDB-lite"/>
    </source>
</evidence>
<dbReference type="RefSeq" id="WP_374347568.1">
    <property type="nucleotide sequence ID" value="NZ_JBHTLQ010000012.1"/>
</dbReference>
<dbReference type="Proteomes" id="UP001597216">
    <property type="component" value="Unassembled WGS sequence"/>
</dbReference>
<feature type="region of interest" description="Disordered" evidence="2">
    <location>
        <begin position="237"/>
        <end position="257"/>
    </location>
</feature>
<gene>
    <name evidence="5" type="ORF">ACFQ27_07290</name>
</gene>
<keyword evidence="3" id="KW-0472">Membrane</keyword>
<keyword evidence="3" id="KW-0812">Transmembrane</keyword>
<keyword evidence="6" id="KW-1185">Reference proteome</keyword>
<feature type="repeat" description="TPR" evidence="1">
    <location>
        <begin position="92"/>
        <end position="125"/>
    </location>
</feature>
<proteinExistence type="predicted"/>
<evidence type="ECO:0000313" key="6">
    <source>
        <dbReference type="Proteomes" id="UP001597216"/>
    </source>
</evidence>
<dbReference type="Pfam" id="PF09976">
    <property type="entry name" value="TPR_21"/>
    <property type="match status" value="1"/>
</dbReference>
<feature type="domain" description="Ancillary SecYEG translocon subunit/Cell division coordinator CpoB TPR" evidence="4">
    <location>
        <begin position="27"/>
        <end position="184"/>
    </location>
</feature>
<keyword evidence="1" id="KW-0802">TPR repeat</keyword>
<keyword evidence="3" id="KW-1133">Transmembrane helix</keyword>